<gene>
    <name evidence="1" type="ORF">ACFFV7_26940</name>
</gene>
<evidence type="ECO:0000313" key="1">
    <source>
        <dbReference type="EMBL" id="MFB9204859.1"/>
    </source>
</evidence>
<dbReference type="EMBL" id="JBHMEI010000021">
    <property type="protein sequence ID" value="MFB9204859.1"/>
    <property type="molecule type" value="Genomic_DNA"/>
</dbReference>
<keyword evidence="2" id="KW-1185">Reference proteome</keyword>
<dbReference type="Proteomes" id="UP001589647">
    <property type="component" value="Unassembled WGS sequence"/>
</dbReference>
<proteinExistence type="predicted"/>
<dbReference type="RefSeq" id="WP_189649695.1">
    <property type="nucleotide sequence ID" value="NZ_BMRC01000010.1"/>
</dbReference>
<comment type="caution">
    <text evidence="1">The sequence shown here is derived from an EMBL/GenBank/DDBJ whole genome shotgun (WGS) entry which is preliminary data.</text>
</comment>
<reference evidence="1 2" key="1">
    <citation type="submission" date="2024-09" db="EMBL/GenBank/DDBJ databases">
        <authorList>
            <person name="Sun Q."/>
            <person name="Mori K."/>
        </authorList>
    </citation>
    <scope>NUCLEOTIDE SEQUENCE [LARGE SCALE GENOMIC DNA]</scope>
    <source>
        <strain evidence="1 2">CCM 3426</strain>
    </source>
</reference>
<evidence type="ECO:0000313" key="2">
    <source>
        <dbReference type="Proteomes" id="UP001589647"/>
    </source>
</evidence>
<organism evidence="1 2">
    <name type="scientific">Nonomuraea spiralis</name>
    <dbReference type="NCBI Taxonomy" id="46182"/>
    <lineage>
        <taxon>Bacteria</taxon>
        <taxon>Bacillati</taxon>
        <taxon>Actinomycetota</taxon>
        <taxon>Actinomycetes</taxon>
        <taxon>Streptosporangiales</taxon>
        <taxon>Streptosporangiaceae</taxon>
        <taxon>Nonomuraea</taxon>
    </lineage>
</organism>
<accession>A0ABV5IK07</accession>
<sequence>MDDDRRNGLIWWSTSRVTVGLVVRDGVVVESAPYARRWAQGRDAREICRKGEQQKGVTVVWVPATEDEQA</sequence>
<name>A0ABV5IK07_9ACTN</name>
<protein>
    <submittedName>
        <fullName evidence="1">Uncharacterized protein</fullName>
    </submittedName>
</protein>